<reference evidence="1 2" key="1">
    <citation type="submission" date="2016-10" db="EMBL/GenBank/DDBJ databases">
        <authorList>
            <person name="de Groot N.N."/>
        </authorList>
    </citation>
    <scope>NUCLEOTIDE SEQUENCE [LARGE SCALE GENOMIC DNA]</scope>
    <source>
        <strain evidence="1 2">LMG 23650</strain>
    </source>
</reference>
<gene>
    <name evidence="1" type="ORF">SAMN05192543_101137</name>
</gene>
<dbReference type="AlphaFoldDB" id="A0A1I3D6E9"/>
<evidence type="ECO:0000313" key="2">
    <source>
        <dbReference type="Proteomes" id="UP000199548"/>
    </source>
</evidence>
<protein>
    <submittedName>
        <fullName evidence="1">Uncharacterized protein</fullName>
    </submittedName>
</protein>
<dbReference type="Proteomes" id="UP000199548">
    <property type="component" value="Unassembled WGS sequence"/>
</dbReference>
<keyword evidence="2" id="KW-1185">Reference proteome</keyword>
<evidence type="ECO:0000313" key="1">
    <source>
        <dbReference type="EMBL" id="SFH82292.1"/>
    </source>
</evidence>
<dbReference type="EMBL" id="FOQU01000001">
    <property type="protein sequence ID" value="SFH82292.1"/>
    <property type="molecule type" value="Genomic_DNA"/>
</dbReference>
<accession>A0A1I3D6E9</accession>
<name>A0A1I3D6E9_9BURK</name>
<organism evidence="1 2">
    <name type="scientific">Paraburkholderia megapolitana</name>
    <dbReference type="NCBI Taxonomy" id="420953"/>
    <lineage>
        <taxon>Bacteria</taxon>
        <taxon>Pseudomonadati</taxon>
        <taxon>Pseudomonadota</taxon>
        <taxon>Betaproteobacteria</taxon>
        <taxon>Burkholderiales</taxon>
        <taxon>Burkholderiaceae</taxon>
        <taxon>Paraburkholderia</taxon>
    </lineage>
</organism>
<proteinExistence type="predicted"/>
<sequence length="45" mass="5201">MPPRVVVFLLISSTVDFFEGRLWLSIDYLLLVLSPGQHFQRGCHI</sequence>